<dbReference type="GO" id="GO:0030150">
    <property type="term" value="P:protein import into mitochondrial matrix"/>
    <property type="evidence" value="ECO:0007669"/>
    <property type="project" value="InterPro"/>
</dbReference>
<dbReference type="RefSeq" id="XP_058307406.1">
    <property type="nucleotide sequence ID" value="XM_058453215.1"/>
</dbReference>
<name>A0A9W9MHP8_9EURO</name>
<reference evidence="1" key="1">
    <citation type="submission" date="2022-12" db="EMBL/GenBank/DDBJ databases">
        <authorList>
            <person name="Petersen C."/>
        </authorList>
    </citation>
    <scope>NUCLEOTIDE SEQUENCE</scope>
    <source>
        <strain evidence="1">IBT 15544</strain>
    </source>
</reference>
<dbReference type="EMBL" id="JAPQKR010000013">
    <property type="protein sequence ID" value="KAJ5201490.1"/>
    <property type="molecule type" value="Genomic_DNA"/>
</dbReference>
<dbReference type="Pfam" id="PF17112">
    <property type="entry name" value="Tom6"/>
    <property type="match status" value="1"/>
</dbReference>
<evidence type="ECO:0000313" key="1">
    <source>
        <dbReference type="EMBL" id="KAJ5201490.1"/>
    </source>
</evidence>
<reference evidence="1" key="2">
    <citation type="journal article" date="2023" name="IMA Fungus">
        <title>Comparative genomic study of the Penicillium genus elucidates a diverse pangenome and 15 lateral gene transfer events.</title>
        <authorList>
            <person name="Petersen C."/>
            <person name="Sorensen T."/>
            <person name="Nielsen M.R."/>
            <person name="Sondergaard T.E."/>
            <person name="Sorensen J.L."/>
            <person name="Fitzpatrick D.A."/>
            <person name="Frisvad J.C."/>
            <person name="Nielsen K.L."/>
        </authorList>
    </citation>
    <scope>NUCLEOTIDE SEQUENCE</scope>
    <source>
        <strain evidence="1">IBT 15544</strain>
    </source>
</reference>
<dbReference type="GO" id="GO:0005742">
    <property type="term" value="C:mitochondrial outer membrane translocase complex"/>
    <property type="evidence" value="ECO:0007669"/>
    <property type="project" value="InterPro"/>
</dbReference>
<gene>
    <name evidence="1" type="ORF">N7498_006153</name>
</gene>
<comment type="caution">
    <text evidence="1">The sequence shown here is derived from an EMBL/GenBank/DDBJ whole genome shotgun (WGS) entry which is preliminary data.</text>
</comment>
<proteinExistence type="predicted"/>
<protein>
    <recommendedName>
        <fullName evidence="3">TOM core complex subunit Tom6</fullName>
    </recommendedName>
</protein>
<evidence type="ECO:0000313" key="2">
    <source>
        <dbReference type="Proteomes" id="UP001150904"/>
    </source>
</evidence>
<organism evidence="1 2">
    <name type="scientific">Penicillium cinerascens</name>
    <dbReference type="NCBI Taxonomy" id="70096"/>
    <lineage>
        <taxon>Eukaryota</taxon>
        <taxon>Fungi</taxon>
        <taxon>Dikarya</taxon>
        <taxon>Ascomycota</taxon>
        <taxon>Pezizomycotina</taxon>
        <taxon>Eurotiomycetes</taxon>
        <taxon>Eurotiomycetidae</taxon>
        <taxon>Eurotiales</taxon>
        <taxon>Aspergillaceae</taxon>
        <taxon>Penicillium</taxon>
    </lineage>
</organism>
<accession>A0A9W9MHP8</accession>
<keyword evidence="2" id="KW-1185">Reference proteome</keyword>
<evidence type="ECO:0008006" key="3">
    <source>
        <dbReference type="Google" id="ProtNLM"/>
    </source>
</evidence>
<dbReference type="AlphaFoldDB" id="A0A9W9MHP8"/>
<sequence length="60" mass="6466">MAPNRVVVSNNGRPQKGFMSTIYDEATSPENTTIVRSLLVFGAGVAFLHSSLGEFLLPPM</sequence>
<dbReference type="InterPro" id="IPR020266">
    <property type="entry name" value="Tom6"/>
</dbReference>
<dbReference type="GeneID" id="83180516"/>
<dbReference type="Proteomes" id="UP001150904">
    <property type="component" value="Unassembled WGS sequence"/>
</dbReference>
<dbReference type="OrthoDB" id="5403997at2759"/>